<keyword evidence="2" id="KW-0808">Transferase</keyword>
<dbReference type="PANTHER" id="PTHR44329:SF214">
    <property type="entry name" value="PROTEIN KINASE DOMAIN-CONTAINING PROTEIN"/>
    <property type="match status" value="1"/>
</dbReference>
<name>A0A150FV02_GONPE</name>
<gene>
    <name evidence="9" type="ORF">GPECTOR_460g367</name>
</gene>
<evidence type="ECO:0000256" key="4">
    <source>
        <dbReference type="ARBA" id="ARBA00022777"/>
    </source>
</evidence>
<dbReference type="Gene3D" id="3.30.200.20">
    <property type="entry name" value="Phosphorylase Kinase, domain 1"/>
    <property type="match status" value="1"/>
</dbReference>
<evidence type="ECO:0000259" key="8">
    <source>
        <dbReference type="PROSITE" id="PS50011"/>
    </source>
</evidence>
<dbReference type="PROSITE" id="PS00108">
    <property type="entry name" value="PROTEIN_KINASE_ST"/>
    <property type="match status" value="1"/>
</dbReference>
<dbReference type="STRING" id="33097.A0A150FV02"/>
<dbReference type="AlphaFoldDB" id="A0A150FV02"/>
<dbReference type="SMART" id="SM00220">
    <property type="entry name" value="S_TKc"/>
    <property type="match status" value="1"/>
</dbReference>
<sequence>MATVAHKCGPHCHHPQAVADSGGTGGGGAATTAADADADAADNAKADVGADDESAPEAAQPGCWPRLFSGCFASGPRGRGASGRSRGSRSGDCPGGRGGSGWLGAKRPAEDEEAADEAVSSLPSFEVVEGAQRAFSVARRQLSDTEAAEVQAVPDAWWWRCGSTLSAAPALALAQGLPAQVASGLGLGLLRKMASCPNLHLHQPAWEAPPQLTRAGASAGSGVGPAIRGLTSSHSLGRIPLDVNFATEVEPIIRQRRFLGEGAYGTVYEGVWRGRPVAVKIVNVNSEEERLALAREALLCARFRSCERVVQLLGASLGLGTAGAPLQGATTAPPGMPGMRAVGAGPSAPPPAWGLAAYGRSPQPPGPRQAAAPRGQPQAALIMELCEGKNLRHRIHHQPERPLEYPDILKIACDLAEGLTVLHQFGVVHRDLKPLNVLLDKAGRAKIADFGHSRQSEPYRSAVTVSKCDGTPYYMAPEAWNGSHLTVRADTYSLGCILYEALTRRVPYDELAPMAAVFALQVRHLRPS</sequence>
<feature type="compositionally biased region" description="Gly residues" evidence="7">
    <location>
        <begin position="93"/>
        <end position="102"/>
    </location>
</feature>
<evidence type="ECO:0000256" key="6">
    <source>
        <dbReference type="PROSITE-ProRule" id="PRU10141"/>
    </source>
</evidence>
<comment type="caution">
    <text evidence="9">The sequence shown here is derived from an EMBL/GenBank/DDBJ whole genome shotgun (WGS) entry which is preliminary data.</text>
</comment>
<evidence type="ECO:0000256" key="7">
    <source>
        <dbReference type="SAM" id="MobiDB-lite"/>
    </source>
</evidence>
<evidence type="ECO:0000256" key="5">
    <source>
        <dbReference type="ARBA" id="ARBA00022840"/>
    </source>
</evidence>
<dbReference type="InterPro" id="IPR008271">
    <property type="entry name" value="Ser/Thr_kinase_AS"/>
</dbReference>
<dbReference type="SUPFAM" id="SSF56112">
    <property type="entry name" value="Protein kinase-like (PK-like)"/>
    <property type="match status" value="1"/>
</dbReference>
<feature type="binding site" evidence="6">
    <location>
        <position position="280"/>
    </location>
    <ligand>
        <name>ATP</name>
        <dbReference type="ChEBI" id="CHEBI:30616"/>
    </ligand>
</feature>
<dbReference type="Pfam" id="PF07714">
    <property type="entry name" value="PK_Tyr_Ser-Thr"/>
    <property type="match status" value="1"/>
</dbReference>
<evidence type="ECO:0000256" key="2">
    <source>
        <dbReference type="ARBA" id="ARBA00022679"/>
    </source>
</evidence>
<dbReference type="EMBL" id="LSYV01000457">
    <property type="protein sequence ID" value="KXZ41453.1"/>
    <property type="molecule type" value="Genomic_DNA"/>
</dbReference>
<keyword evidence="3 6" id="KW-0547">Nucleotide-binding</keyword>
<feature type="compositionally biased region" description="Low complexity" evidence="7">
    <location>
        <begin position="82"/>
        <end position="92"/>
    </location>
</feature>
<dbReference type="InterPro" id="IPR051681">
    <property type="entry name" value="Ser/Thr_Kinases-Pseudokinases"/>
</dbReference>
<keyword evidence="4" id="KW-0418">Kinase</keyword>
<dbReference type="OrthoDB" id="536504at2759"/>
<evidence type="ECO:0000256" key="3">
    <source>
        <dbReference type="ARBA" id="ARBA00022741"/>
    </source>
</evidence>
<feature type="region of interest" description="Disordered" evidence="7">
    <location>
        <begin position="75"/>
        <end position="118"/>
    </location>
</feature>
<dbReference type="GO" id="GO:0005524">
    <property type="term" value="F:ATP binding"/>
    <property type="evidence" value="ECO:0007669"/>
    <property type="project" value="UniProtKB-UniRule"/>
</dbReference>
<feature type="region of interest" description="Disordered" evidence="7">
    <location>
        <begin position="1"/>
        <end position="61"/>
    </location>
</feature>
<dbReference type="PANTHER" id="PTHR44329">
    <property type="entry name" value="SERINE/THREONINE-PROTEIN KINASE TNNI3K-RELATED"/>
    <property type="match status" value="1"/>
</dbReference>
<dbReference type="Pfam" id="PF00069">
    <property type="entry name" value="Pkinase"/>
    <property type="match status" value="1"/>
</dbReference>
<dbReference type="Gene3D" id="1.10.510.10">
    <property type="entry name" value="Transferase(Phosphotransferase) domain 1"/>
    <property type="match status" value="1"/>
</dbReference>
<accession>A0A150FV02</accession>
<dbReference type="Proteomes" id="UP000075714">
    <property type="component" value="Unassembled WGS sequence"/>
</dbReference>
<proteinExistence type="predicted"/>
<dbReference type="PROSITE" id="PS00107">
    <property type="entry name" value="PROTEIN_KINASE_ATP"/>
    <property type="match status" value="1"/>
</dbReference>
<dbReference type="PROSITE" id="PS50011">
    <property type="entry name" value="PROTEIN_KINASE_DOM"/>
    <property type="match status" value="1"/>
</dbReference>
<reference evidence="10" key="1">
    <citation type="journal article" date="2016" name="Nat. Commun.">
        <title>The Gonium pectorale genome demonstrates co-option of cell cycle regulation during the evolution of multicellularity.</title>
        <authorList>
            <person name="Hanschen E.R."/>
            <person name="Marriage T.N."/>
            <person name="Ferris P.J."/>
            <person name="Hamaji T."/>
            <person name="Toyoda A."/>
            <person name="Fujiyama A."/>
            <person name="Neme R."/>
            <person name="Noguchi H."/>
            <person name="Minakuchi Y."/>
            <person name="Suzuki M."/>
            <person name="Kawai-Toyooka H."/>
            <person name="Smith D.R."/>
            <person name="Sparks H."/>
            <person name="Anderson J."/>
            <person name="Bakaric R."/>
            <person name="Luria V."/>
            <person name="Karger A."/>
            <person name="Kirschner M.W."/>
            <person name="Durand P.M."/>
            <person name="Michod R.E."/>
            <person name="Nozaki H."/>
            <person name="Olson B.J."/>
        </authorList>
    </citation>
    <scope>NUCLEOTIDE SEQUENCE [LARGE SCALE GENOMIC DNA]</scope>
    <source>
        <strain evidence="10">NIES-2863</strain>
    </source>
</reference>
<feature type="domain" description="Protein kinase" evidence="8">
    <location>
        <begin position="253"/>
        <end position="528"/>
    </location>
</feature>
<dbReference type="InterPro" id="IPR000719">
    <property type="entry name" value="Prot_kinase_dom"/>
</dbReference>
<evidence type="ECO:0000313" key="10">
    <source>
        <dbReference type="Proteomes" id="UP000075714"/>
    </source>
</evidence>
<dbReference type="InterPro" id="IPR001245">
    <property type="entry name" value="Ser-Thr/Tyr_kinase_cat_dom"/>
</dbReference>
<evidence type="ECO:0000313" key="9">
    <source>
        <dbReference type="EMBL" id="KXZ41453.1"/>
    </source>
</evidence>
<keyword evidence="5 6" id="KW-0067">ATP-binding</keyword>
<dbReference type="InterPro" id="IPR011009">
    <property type="entry name" value="Kinase-like_dom_sf"/>
</dbReference>
<organism evidence="9 10">
    <name type="scientific">Gonium pectorale</name>
    <name type="common">Green alga</name>
    <dbReference type="NCBI Taxonomy" id="33097"/>
    <lineage>
        <taxon>Eukaryota</taxon>
        <taxon>Viridiplantae</taxon>
        <taxon>Chlorophyta</taxon>
        <taxon>core chlorophytes</taxon>
        <taxon>Chlorophyceae</taxon>
        <taxon>CS clade</taxon>
        <taxon>Chlamydomonadales</taxon>
        <taxon>Volvocaceae</taxon>
        <taxon>Gonium</taxon>
    </lineage>
</organism>
<keyword evidence="10" id="KW-1185">Reference proteome</keyword>
<protein>
    <recommendedName>
        <fullName evidence="8">Protein kinase domain-containing protein</fullName>
    </recommendedName>
</protein>
<dbReference type="GO" id="GO:0004674">
    <property type="term" value="F:protein serine/threonine kinase activity"/>
    <property type="evidence" value="ECO:0007669"/>
    <property type="project" value="UniProtKB-KW"/>
</dbReference>
<evidence type="ECO:0000256" key="1">
    <source>
        <dbReference type="ARBA" id="ARBA00022527"/>
    </source>
</evidence>
<keyword evidence="1" id="KW-0723">Serine/threonine-protein kinase</keyword>
<feature type="compositionally biased region" description="Low complexity" evidence="7">
    <location>
        <begin position="30"/>
        <end position="47"/>
    </location>
</feature>
<dbReference type="InterPro" id="IPR017441">
    <property type="entry name" value="Protein_kinase_ATP_BS"/>
</dbReference>